<dbReference type="EMBL" id="CP014476">
    <property type="protein sequence ID" value="AMK77924.1"/>
    <property type="molecule type" value="Genomic_DNA"/>
</dbReference>
<reference evidence="1 2" key="1">
    <citation type="journal article" date="2015" name="Environ. Microbiol.">
        <title>Methane oxidation coupled to nitrate reduction under hypoxia by the Gammaproteobacterium Methylomonas denitrificans, sp. nov. type strain FJG1.</title>
        <authorList>
            <person name="Kits K.D."/>
            <person name="Klotz M.G."/>
            <person name="Stein L.Y."/>
        </authorList>
    </citation>
    <scope>NUCLEOTIDE SEQUENCE [LARGE SCALE GENOMIC DNA]</scope>
    <source>
        <strain evidence="1 2">FJG1</strain>
    </source>
</reference>
<evidence type="ECO:0000313" key="1">
    <source>
        <dbReference type="EMBL" id="AMK77924.1"/>
    </source>
</evidence>
<evidence type="ECO:0000313" key="2">
    <source>
        <dbReference type="Proteomes" id="UP000030512"/>
    </source>
</evidence>
<accession>A0A126T835</accession>
<dbReference type="Proteomes" id="UP000030512">
    <property type="component" value="Chromosome"/>
</dbReference>
<dbReference type="RefSeq" id="WP_036275833.1">
    <property type="nucleotide sequence ID" value="NZ_CP014476.1"/>
</dbReference>
<organism evidence="1 2">
    <name type="scientific">Methylomonas denitrificans</name>
    <dbReference type="NCBI Taxonomy" id="1538553"/>
    <lineage>
        <taxon>Bacteria</taxon>
        <taxon>Pseudomonadati</taxon>
        <taxon>Pseudomonadota</taxon>
        <taxon>Gammaproteobacteria</taxon>
        <taxon>Methylococcales</taxon>
        <taxon>Methylococcaceae</taxon>
        <taxon>Methylomonas</taxon>
    </lineage>
</organism>
<dbReference type="KEGG" id="mdn:JT25_015805"/>
<dbReference type="STRING" id="1538553.JT25_015805"/>
<gene>
    <name evidence="1" type="ORF">JT25_015805</name>
</gene>
<keyword evidence="2" id="KW-1185">Reference proteome</keyword>
<name>A0A126T835_9GAMM</name>
<protein>
    <submittedName>
        <fullName evidence="1">Uncharacterized protein</fullName>
    </submittedName>
</protein>
<sequence>MYRLPSAHYLLKLLENSKIDAVQDWDASKVSAGGYAILNASELNIASTLVLMRARGDSWRVLRRNQDYPPRHPLQ</sequence>
<proteinExistence type="predicted"/>
<dbReference type="AlphaFoldDB" id="A0A126T835"/>